<dbReference type="OrthoDB" id="7682600at2759"/>
<feature type="region of interest" description="Disordered" evidence="1">
    <location>
        <begin position="18"/>
        <end position="38"/>
    </location>
</feature>
<proteinExistence type="predicted"/>
<accession>A0A8B6XX29</accession>
<dbReference type="RefSeq" id="XP_003250150.2">
    <property type="nucleotide sequence ID" value="XM_003250102.4"/>
</dbReference>
<dbReference type="KEGG" id="ame:100578672"/>
<keyword evidence="2" id="KW-0732">Signal</keyword>
<protein>
    <submittedName>
        <fullName evidence="3 5">Uncharacterized protein</fullName>
    </submittedName>
</protein>
<feature type="region of interest" description="Disordered" evidence="1">
    <location>
        <begin position="58"/>
        <end position="81"/>
    </location>
</feature>
<feature type="chain" id="PRO_5044659344" evidence="2">
    <location>
        <begin position="19"/>
        <end position="307"/>
    </location>
</feature>
<reference evidence="3" key="1">
    <citation type="submission" date="2021-01" db="UniProtKB">
        <authorList>
            <consortium name="EnsemblMetazoa"/>
        </authorList>
    </citation>
    <scope>IDENTIFICATION</scope>
    <source>
        <strain evidence="3">DH4</strain>
    </source>
</reference>
<dbReference type="AlphaFoldDB" id="A0A7M7GE75"/>
<evidence type="ECO:0000313" key="3">
    <source>
        <dbReference type="EnsemblMetazoa" id="XP_003250150"/>
    </source>
</evidence>
<reference evidence="5" key="2">
    <citation type="submission" date="2025-04" db="UniProtKB">
        <authorList>
            <consortium name="RefSeq"/>
        </authorList>
    </citation>
    <scope>IDENTIFICATION</scope>
    <source>
        <strain evidence="5">DH4</strain>
        <tissue evidence="5">Whole body</tissue>
    </source>
</reference>
<sequence>MRLPILLIALLFVSTTMGQEKNGQRSPRAPQPQLKYQDPNGLKVDWKFFGILNQFRPRQKASEQTEAESQQLQDQQPQSQLVQIESDRLEHRSYLQHPEAQPEAQQMRYKTFVQPIDVQSPDPNQIQYGRYSDVPHAKQVIVEDFKHPDPSSSVYAYPQQPAHQQSAQYEMPENYGEEARKTRREYANRGRIVYKGSYEQQEQQEPRVEHIAVPVERLPSPIPQKLVIDKNMPLQIQQLLQYQARLPYEVIANTITYKPKSLFVPKPIPVDGKGPYQYRSKVYYVNNEQNYDDEFHSTKPVQENQRH</sequence>
<accession>A0A7M7GE75</accession>
<dbReference type="Proteomes" id="UP000005203">
    <property type="component" value="Linkage group LG4"/>
</dbReference>
<name>A0A7M7GE75_APIME</name>
<gene>
    <name evidence="5" type="primary">LOC100578672</name>
</gene>
<dbReference type="GeneID" id="100578672"/>
<evidence type="ECO:0000256" key="1">
    <source>
        <dbReference type="SAM" id="MobiDB-lite"/>
    </source>
</evidence>
<evidence type="ECO:0000313" key="4">
    <source>
        <dbReference type="Proteomes" id="UP000005203"/>
    </source>
</evidence>
<feature type="compositionally biased region" description="Low complexity" evidence="1">
    <location>
        <begin position="69"/>
        <end position="81"/>
    </location>
</feature>
<dbReference type="EnsemblMetazoa" id="XM_003250102">
    <property type="protein sequence ID" value="XP_003250150"/>
    <property type="gene ID" value="LOC100578672"/>
</dbReference>
<keyword evidence="4" id="KW-1185">Reference proteome</keyword>
<feature type="signal peptide" evidence="2">
    <location>
        <begin position="1"/>
        <end position="18"/>
    </location>
</feature>
<evidence type="ECO:0000313" key="5">
    <source>
        <dbReference type="RefSeq" id="XP_003250150.2"/>
    </source>
</evidence>
<organism evidence="3">
    <name type="scientific">Apis mellifera</name>
    <name type="common">Honeybee</name>
    <dbReference type="NCBI Taxonomy" id="7460"/>
    <lineage>
        <taxon>Eukaryota</taxon>
        <taxon>Metazoa</taxon>
        <taxon>Ecdysozoa</taxon>
        <taxon>Arthropoda</taxon>
        <taxon>Hexapoda</taxon>
        <taxon>Insecta</taxon>
        <taxon>Pterygota</taxon>
        <taxon>Neoptera</taxon>
        <taxon>Endopterygota</taxon>
        <taxon>Hymenoptera</taxon>
        <taxon>Apocrita</taxon>
        <taxon>Aculeata</taxon>
        <taxon>Apoidea</taxon>
        <taxon>Anthophila</taxon>
        <taxon>Apidae</taxon>
        <taxon>Apis</taxon>
    </lineage>
</organism>
<evidence type="ECO:0000256" key="2">
    <source>
        <dbReference type="SAM" id="SignalP"/>
    </source>
</evidence>